<dbReference type="EMBL" id="KY774314">
    <property type="protein sequence ID" value="ART30981.1"/>
    <property type="molecule type" value="Genomic_DNA"/>
</dbReference>
<geneLocation type="mitochondrion" evidence="1"/>
<proteinExistence type="predicted"/>
<protein>
    <submittedName>
        <fullName evidence="1">Uncharacterized protein</fullName>
    </submittedName>
</protein>
<evidence type="ECO:0000313" key="1">
    <source>
        <dbReference type="EMBL" id="ART30981.1"/>
    </source>
</evidence>
<gene>
    <name evidence="1" type="ORF">AEK19_MT0738</name>
</gene>
<name>A0A1Y0B0T6_9LAMI</name>
<dbReference type="AlphaFoldDB" id="A0A1Y0B0T6"/>
<keyword evidence="1" id="KW-0496">Mitochondrion</keyword>
<sequence length="41" mass="4760">MFEVLSVFFYRGLPVVQALWKSMFERLLLGKIPLALKISFA</sequence>
<accession>A0A1Y0B0T6</accession>
<reference evidence="1" key="1">
    <citation type="submission" date="2017-03" db="EMBL/GenBank/DDBJ databases">
        <title>The mitochondrial genome of the carnivorous plant Utricularia reniformis (Lentibulariaceae): structure, comparative analysis and evolutionary landmarks.</title>
        <authorList>
            <person name="Silva S.R."/>
            <person name="Alvarenga D.O."/>
            <person name="Michael T.P."/>
            <person name="Miranda V.F.O."/>
            <person name="Varani A.M."/>
        </authorList>
    </citation>
    <scope>NUCLEOTIDE SEQUENCE</scope>
</reference>
<organism evidence="1">
    <name type="scientific">Utricularia reniformis</name>
    <dbReference type="NCBI Taxonomy" id="192314"/>
    <lineage>
        <taxon>Eukaryota</taxon>
        <taxon>Viridiplantae</taxon>
        <taxon>Streptophyta</taxon>
        <taxon>Embryophyta</taxon>
        <taxon>Tracheophyta</taxon>
        <taxon>Spermatophyta</taxon>
        <taxon>Magnoliopsida</taxon>
        <taxon>eudicotyledons</taxon>
        <taxon>Gunneridae</taxon>
        <taxon>Pentapetalae</taxon>
        <taxon>asterids</taxon>
        <taxon>lamiids</taxon>
        <taxon>Lamiales</taxon>
        <taxon>Lentibulariaceae</taxon>
        <taxon>Utricularia</taxon>
    </lineage>
</organism>